<keyword evidence="11" id="KW-0862">Zinc</keyword>
<evidence type="ECO:0000256" key="8">
    <source>
        <dbReference type="ARBA" id="ARBA00022605"/>
    </source>
</evidence>
<feature type="binding site" evidence="11">
    <location>
        <position position="79"/>
    </location>
    <ligand>
        <name>Mg(2+)</name>
        <dbReference type="ChEBI" id="CHEBI:18420"/>
    </ligand>
</feature>
<dbReference type="FunFam" id="3.10.20.810:FF:000001">
    <property type="entry name" value="Histidine biosynthesis bifunctional protein HisIE"/>
    <property type="match status" value="1"/>
</dbReference>
<reference evidence="14" key="1">
    <citation type="submission" date="2017-09" db="EMBL/GenBank/DDBJ databases">
        <title>Metaegenomics of thermophilic ammonia-oxidizing enrichment culture.</title>
        <authorList>
            <person name="Kato S."/>
            <person name="Suzuki K."/>
        </authorList>
    </citation>
    <scope>NUCLEOTIDE SEQUENCE [LARGE SCALE GENOMIC DNA]</scope>
</reference>
<comment type="cofactor">
    <cofactor evidence="11">
        <name>Zn(2+)</name>
        <dbReference type="ChEBI" id="CHEBI:29105"/>
    </cofactor>
    <text evidence="11">Binds 1 zinc ion per subunit.</text>
</comment>
<keyword evidence="7 11" id="KW-0963">Cytoplasm</keyword>
<comment type="pathway">
    <text evidence="3 11">Amino-acid biosynthesis; L-histidine biosynthesis; L-histidine from 5-phospho-alpha-D-ribose 1-diphosphate: step 3/9.</text>
</comment>
<comment type="cofactor">
    <cofactor evidence="11">
        <name>Mg(2+)</name>
        <dbReference type="ChEBI" id="CHEBI:18420"/>
    </cofactor>
    <text evidence="11">Binds 1 Mg(2+) ion per subunit.</text>
</comment>
<dbReference type="NCBIfam" id="NF000768">
    <property type="entry name" value="PRK00051.1"/>
    <property type="match status" value="1"/>
</dbReference>
<dbReference type="GO" id="GO:0000287">
    <property type="term" value="F:magnesium ion binding"/>
    <property type="evidence" value="ECO:0007669"/>
    <property type="project" value="UniProtKB-UniRule"/>
</dbReference>
<dbReference type="InterPro" id="IPR038019">
    <property type="entry name" value="PRib_AMP_CycHydrolase_sf"/>
</dbReference>
<dbReference type="Proteomes" id="UP000236173">
    <property type="component" value="Unassembled WGS sequence"/>
</dbReference>
<comment type="pathway">
    <text evidence="4">Amino-acid biosynthesis; L-histidine biosynthesis; L-histidine from 5-phospho-alpha-D-ribose 1-diphosphate: step 2/9.</text>
</comment>
<dbReference type="GO" id="GO:0000105">
    <property type="term" value="P:L-histidine biosynthetic process"/>
    <property type="evidence" value="ECO:0007669"/>
    <property type="project" value="UniProtKB-UniRule"/>
</dbReference>
<proteinExistence type="inferred from homology"/>
<organism evidence="13 14">
    <name type="scientific">Candidatus Fervidibacter japonicus</name>
    <dbReference type="NCBI Taxonomy" id="2035412"/>
    <lineage>
        <taxon>Bacteria</taxon>
        <taxon>Candidatus Fervidibacterota</taxon>
        <taxon>Candidatus Fervidibacter</taxon>
    </lineage>
</organism>
<dbReference type="EMBL" id="BEHT01000040">
    <property type="protein sequence ID" value="GBC99864.1"/>
    <property type="molecule type" value="Genomic_DNA"/>
</dbReference>
<keyword evidence="9 11" id="KW-0378">Hydrolase</keyword>
<feature type="binding site" evidence="11">
    <location>
        <position position="83"/>
    </location>
    <ligand>
        <name>Mg(2+)</name>
        <dbReference type="ChEBI" id="CHEBI:18420"/>
    </ligand>
</feature>
<keyword evidence="11" id="KW-0479">Metal-binding</keyword>
<name>A0A2H5XFA7_9BACT</name>
<dbReference type="PANTHER" id="PTHR42945">
    <property type="entry name" value="HISTIDINE BIOSYNTHESIS BIFUNCTIONAL PROTEIN"/>
    <property type="match status" value="1"/>
</dbReference>
<evidence type="ECO:0000256" key="1">
    <source>
        <dbReference type="ARBA" id="ARBA00000024"/>
    </source>
</evidence>
<feature type="domain" description="Phosphoribosyl-AMP cyclohydrolase" evidence="12">
    <location>
        <begin position="33"/>
        <end position="106"/>
    </location>
</feature>
<dbReference type="UniPathway" id="UPA00031">
    <property type="reaction ID" value="UER00008"/>
</dbReference>
<dbReference type="GO" id="GO:0004636">
    <property type="term" value="F:phosphoribosyl-ATP diphosphatase activity"/>
    <property type="evidence" value="ECO:0007669"/>
    <property type="project" value="UniProtKB-EC"/>
</dbReference>
<comment type="similarity">
    <text evidence="6">In the N-terminal section; belongs to the PRA-CH family.</text>
</comment>
<feature type="binding site" evidence="11">
    <location>
        <position position="97"/>
    </location>
    <ligand>
        <name>Zn(2+)</name>
        <dbReference type="ChEBI" id="CHEBI:29105"/>
        <note>ligand shared between dimeric partners</note>
    </ligand>
</feature>
<dbReference type="GO" id="GO:0008270">
    <property type="term" value="F:zinc ion binding"/>
    <property type="evidence" value="ECO:0007669"/>
    <property type="project" value="UniProtKB-UniRule"/>
</dbReference>
<feature type="binding site" evidence="11">
    <location>
        <position position="81"/>
    </location>
    <ligand>
        <name>Mg(2+)</name>
        <dbReference type="ChEBI" id="CHEBI:18420"/>
    </ligand>
</feature>
<dbReference type="EC" id="3.5.4.19" evidence="11"/>
<dbReference type="Gene3D" id="3.10.20.810">
    <property type="entry name" value="Phosphoribosyl-AMP cyclohydrolase"/>
    <property type="match status" value="1"/>
</dbReference>
<dbReference type="SUPFAM" id="SSF141734">
    <property type="entry name" value="HisI-like"/>
    <property type="match status" value="1"/>
</dbReference>
<evidence type="ECO:0000313" key="13">
    <source>
        <dbReference type="EMBL" id="GBC99864.1"/>
    </source>
</evidence>
<evidence type="ECO:0000256" key="10">
    <source>
        <dbReference type="ARBA" id="ARBA00023102"/>
    </source>
</evidence>
<evidence type="ECO:0000256" key="9">
    <source>
        <dbReference type="ARBA" id="ARBA00022801"/>
    </source>
</evidence>
<evidence type="ECO:0000313" key="14">
    <source>
        <dbReference type="Proteomes" id="UP000236173"/>
    </source>
</evidence>
<keyword evidence="8 11" id="KW-0028">Amino-acid biosynthesis</keyword>
<dbReference type="AlphaFoldDB" id="A0A2H5XFA7"/>
<comment type="similarity">
    <text evidence="5">In the C-terminal section; belongs to the PRA-PH family.</text>
</comment>
<evidence type="ECO:0000259" key="12">
    <source>
        <dbReference type="Pfam" id="PF01502"/>
    </source>
</evidence>
<evidence type="ECO:0000256" key="11">
    <source>
        <dbReference type="HAMAP-Rule" id="MF_01021"/>
    </source>
</evidence>
<gene>
    <name evidence="11 13" type="primary">hisI</name>
    <name evidence="13" type="ORF">HRbin17_02395</name>
</gene>
<protein>
    <recommendedName>
        <fullName evidence="11">Phosphoribosyl-AMP cyclohydrolase</fullName>
        <shortName evidence="11">PRA-CH</shortName>
        <ecNumber evidence="11">3.5.4.19</ecNumber>
    </recommendedName>
</protein>
<dbReference type="GO" id="GO:0004635">
    <property type="term" value="F:phosphoribosyl-AMP cyclohydrolase activity"/>
    <property type="evidence" value="ECO:0007669"/>
    <property type="project" value="UniProtKB-UniRule"/>
</dbReference>
<comment type="similarity">
    <text evidence="11">Belongs to the PRA-CH family.</text>
</comment>
<sequence>MTEPQFLDELQFDANGLIPVVIQDADTGEVLTVAYMNRDAVRLTFETGKTWFWRRRHQKLMMKGERSGRIQRVRDILVDCDADALVIKVEQIGGAACHEGYPSCFFRKVTPDGKLQVFQLRVFEPREVYGEQGGKE</sequence>
<dbReference type="HAMAP" id="MF_01021">
    <property type="entry name" value="HisI"/>
    <property type="match status" value="1"/>
</dbReference>
<dbReference type="InterPro" id="IPR002496">
    <property type="entry name" value="PRib_AMP_CycHydrolase_dom"/>
</dbReference>
<evidence type="ECO:0000256" key="2">
    <source>
        <dbReference type="ARBA" id="ARBA00001460"/>
    </source>
</evidence>
<evidence type="ECO:0000256" key="7">
    <source>
        <dbReference type="ARBA" id="ARBA00022490"/>
    </source>
</evidence>
<comment type="catalytic activity">
    <reaction evidence="1 11">
        <text>1-(5-phospho-beta-D-ribosyl)-5'-AMP + H2O = 1-(5-phospho-beta-D-ribosyl)-5-[(5-phospho-beta-D-ribosylamino)methylideneamino]imidazole-4-carboxamide</text>
        <dbReference type="Rhea" id="RHEA:20049"/>
        <dbReference type="ChEBI" id="CHEBI:15377"/>
        <dbReference type="ChEBI" id="CHEBI:58435"/>
        <dbReference type="ChEBI" id="CHEBI:59457"/>
        <dbReference type="EC" id="3.5.4.19"/>
    </reaction>
</comment>
<comment type="subcellular location">
    <subcellularLocation>
        <location evidence="11">Cytoplasm</location>
    </subcellularLocation>
</comment>
<dbReference type="Pfam" id="PF01502">
    <property type="entry name" value="PRA-CH"/>
    <property type="match status" value="1"/>
</dbReference>
<accession>A0A2H5XFA7</accession>
<dbReference type="GO" id="GO:0005737">
    <property type="term" value="C:cytoplasm"/>
    <property type="evidence" value="ECO:0007669"/>
    <property type="project" value="UniProtKB-SubCell"/>
</dbReference>
<dbReference type="InterPro" id="IPR026660">
    <property type="entry name" value="PRA-CH"/>
</dbReference>
<comment type="subunit">
    <text evidence="11">Homodimer.</text>
</comment>
<feature type="binding site" evidence="11">
    <location>
        <position position="104"/>
    </location>
    <ligand>
        <name>Zn(2+)</name>
        <dbReference type="ChEBI" id="CHEBI:29105"/>
        <note>ligand shared between dimeric partners</note>
    </ligand>
</feature>
<evidence type="ECO:0000256" key="4">
    <source>
        <dbReference type="ARBA" id="ARBA00005204"/>
    </source>
</evidence>
<dbReference type="PANTHER" id="PTHR42945:SF1">
    <property type="entry name" value="HISTIDINE BIOSYNTHESIS BIFUNCTIONAL PROTEIN HIS7"/>
    <property type="match status" value="1"/>
</dbReference>
<comment type="function">
    <text evidence="11">Catalyzes the hydrolysis of the adenine ring of phosphoribosyl-AMP.</text>
</comment>
<evidence type="ECO:0000256" key="6">
    <source>
        <dbReference type="ARBA" id="ARBA00008299"/>
    </source>
</evidence>
<feature type="binding site" evidence="11">
    <location>
        <position position="80"/>
    </location>
    <ligand>
        <name>Zn(2+)</name>
        <dbReference type="ChEBI" id="CHEBI:29105"/>
        <note>ligand shared between dimeric partners</note>
    </ligand>
</feature>
<comment type="catalytic activity">
    <reaction evidence="2">
        <text>1-(5-phospho-beta-D-ribosyl)-ATP + H2O = 1-(5-phospho-beta-D-ribosyl)-5'-AMP + diphosphate + H(+)</text>
        <dbReference type="Rhea" id="RHEA:22828"/>
        <dbReference type="ChEBI" id="CHEBI:15377"/>
        <dbReference type="ChEBI" id="CHEBI:15378"/>
        <dbReference type="ChEBI" id="CHEBI:33019"/>
        <dbReference type="ChEBI" id="CHEBI:59457"/>
        <dbReference type="ChEBI" id="CHEBI:73183"/>
        <dbReference type="EC" id="3.6.1.31"/>
    </reaction>
</comment>
<keyword evidence="10 11" id="KW-0368">Histidine biosynthesis</keyword>
<keyword evidence="11" id="KW-0460">Magnesium</keyword>
<evidence type="ECO:0000256" key="3">
    <source>
        <dbReference type="ARBA" id="ARBA00005169"/>
    </source>
</evidence>
<comment type="caution">
    <text evidence="13">The sequence shown here is derived from an EMBL/GenBank/DDBJ whole genome shotgun (WGS) entry which is preliminary data.</text>
</comment>
<evidence type="ECO:0000256" key="5">
    <source>
        <dbReference type="ARBA" id="ARBA00007731"/>
    </source>
</evidence>